<dbReference type="AlphaFoldDB" id="A0A0B3RNH9"/>
<evidence type="ECO:0000313" key="2">
    <source>
        <dbReference type="EMBL" id="KHQ52740.1"/>
    </source>
</evidence>
<dbReference type="STRING" id="561184.SAMN05216376_10873"/>
<reference evidence="2 3" key="1">
    <citation type="submission" date="2014-10" db="EMBL/GenBank/DDBJ databases">
        <title>Genome sequence of Ponticoccus sp. strain UMTAT08 isolated from clonal culture of toxic dinoflagellate Alexandrium tamiyavanichii.</title>
        <authorList>
            <person name="Gan H.Y."/>
            <person name="Muhd D.-D."/>
            <person name="Mohd Noor M.E."/>
            <person name="Yeong Y.S."/>
            <person name="Usup G."/>
        </authorList>
    </citation>
    <scope>NUCLEOTIDE SEQUENCE [LARGE SCALE GENOMIC DNA]</scope>
    <source>
        <strain evidence="2 3">UMTAT08</strain>
    </source>
</reference>
<dbReference type="RefSeq" id="WP_043142426.1">
    <property type="nucleotide sequence ID" value="NZ_JSUQ01000010.1"/>
</dbReference>
<evidence type="ECO:0000256" key="1">
    <source>
        <dbReference type="SAM" id="Phobius"/>
    </source>
</evidence>
<organism evidence="2 3">
    <name type="scientific">Mameliella alba</name>
    <dbReference type="NCBI Taxonomy" id="561184"/>
    <lineage>
        <taxon>Bacteria</taxon>
        <taxon>Pseudomonadati</taxon>
        <taxon>Pseudomonadota</taxon>
        <taxon>Alphaproteobacteria</taxon>
        <taxon>Rhodobacterales</taxon>
        <taxon>Roseobacteraceae</taxon>
        <taxon>Mameliella</taxon>
    </lineage>
</organism>
<proteinExistence type="predicted"/>
<feature type="transmembrane region" description="Helical" evidence="1">
    <location>
        <begin position="6"/>
        <end position="23"/>
    </location>
</feature>
<accession>A0A0B3RNH9</accession>
<gene>
    <name evidence="2" type="ORF">OA50_02776</name>
</gene>
<keyword evidence="3" id="KW-1185">Reference proteome</keyword>
<evidence type="ECO:0000313" key="3">
    <source>
        <dbReference type="Proteomes" id="UP000030960"/>
    </source>
</evidence>
<protein>
    <submittedName>
        <fullName evidence="2">Uncharacterized protein</fullName>
    </submittedName>
</protein>
<name>A0A0B3RNH9_9RHOB</name>
<sequence length="96" mass="11237">MQMTPQWSLMMVAVFLVVGVSNWRRRRLKRAARDLPTRLFRQLGPEPEFDLPESPPEGLEDFAALQKRSLRVQHWVWGLALLWLVYVIYLAMGATQ</sequence>
<keyword evidence="1" id="KW-0472">Membrane</keyword>
<dbReference type="Proteomes" id="UP000030960">
    <property type="component" value="Unassembled WGS sequence"/>
</dbReference>
<dbReference type="OrthoDB" id="7871523at2"/>
<keyword evidence="1" id="KW-0812">Transmembrane</keyword>
<comment type="caution">
    <text evidence="2">The sequence shown here is derived from an EMBL/GenBank/DDBJ whole genome shotgun (WGS) entry which is preliminary data.</text>
</comment>
<keyword evidence="1" id="KW-1133">Transmembrane helix</keyword>
<dbReference type="EMBL" id="JSUQ01000010">
    <property type="protein sequence ID" value="KHQ52740.1"/>
    <property type="molecule type" value="Genomic_DNA"/>
</dbReference>
<feature type="transmembrane region" description="Helical" evidence="1">
    <location>
        <begin position="75"/>
        <end position="94"/>
    </location>
</feature>